<dbReference type="InterPro" id="IPR037066">
    <property type="entry name" value="Plug_dom_sf"/>
</dbReference>
<evidence type="ECO:0000256" key="11">
    <source>
        <dbReference type="ARBA" id="ARBA00023136"/>
    </source>
</evidence>
<keyword evidence="10 15" id="KW-0798">TonB box</keyword>
<keyword evidence="4 14" id="KW-1134">Transmembrane beta strand</keyword>
<keyword evidence="8" id="KW-0408">Iron</keyword>
<dbReference type="NCBIfam" id="TIGR01783">
    <property type="entry name" value="TonB-siderophor"/>
    <property type="match status" value="1"/>
</dbReference>
<dbReference type="Pfam" id="PF07715">
    <property type="entry name" value="Plug"/>
    <property type="match status" value="1"/>
</dbReference>
<evidence type="ECO:0000256" key="4">
    <source>
        <dbReference type="ARBA" id="ARBA00022452"/>
    </source>
</evidence>
<organism evidence="18 19">
    <name type="scientific">Colwellia asteriadis</name>
    <dbReference type="NCBI Taxonomy" id="517723"/>
    <lineage>
        <taxon>Bacteria</taxon>
        <taxon>Pseudomonadati</taxon>
        <taxon>Pseudomonadota</taxon>
        <taxon>Gammaproteobacteria</taxon>
        <taxon>Alteromonadales</taxon>
        <taxon>Colwelliaceae</taxon>
        <taxon>Colwellia</taxon>
    </lineage>
</organism>
<keyword evidence="19" id="KW-1185">Reference proteome</keyword>
<dbReference type="InterPro" id="IPR010105">
    <property type="entry name" value="TonB_sidphr_rcpt"/>
</dbReference>
<comment type="similarity">
    <text evidence="2 14 15">Belongs to the TonB-dependent receptor family.</text>
</comment>
<dbReference type="InterPro" id="IPR000531">
    <property type="entry name" value="Beta-barrel_TonB"/>
</dbReference>
<feature type="domain" description="TonB-dependent receptor plug" evidence="17">
    <location>
        <begin position="57"/>
        <end position="157"/>
    </location>
</feature>
<dbReference type="Gene3D" id="2.170.130.10">
    <property type="entry name" value="TonB-dependent receptor, plug domain"/>
    <property type="match status" value="1"/>
</dbReference>
<name>A0ABP3WJM8_9GAMM</name>
<dbReference type="InterPro" id="IPR036942">
    <property type="entry name" value="Beta-barrel_TonB_sf"/>
</dbReference>
<sequence>MYATPKFFLATLAVSVSCAISATEDISEAEKEALERISVHSPAYRSTGTKSTLLPIESPMSFTSIDQGTLQLRQADSVNRALRYVSGITPESRSTVTIFDQYTIRGFESYRNYYDGLPLQTNNLWNLYPQVDAFATESIEVLKGPTSVLYGSAPPGGMVNQIAKSPQGEQTTIGLRLGNQSLRELSLDTSGGNGEIDYRFIALARQKDGQQQTTEEERYTIAPTITWQVAAKTHLTFSAYYQDDPEITPSTPLPAMGTLYTAPYGKLDSDGYAGDENWARFDRTVTMLGYKINHEFNENLSFLQNFRYTDAKALQHNTYNQGLMADNSHLLRSAYFTNESQQGFVVDNQLAASLMLGQTQHNILFGFDFQTLSSDVSYGDTLGNDTPALNLAAPDYQLLNPETLPVDFYTEQHDIAQYNRGFYLQDEIEIDQLTFIVGGRYDNFYTQDIADKSYAGTEYGDTTTIDEDAFTGRLAAIYSFDFGLAPYLNYSTSFEPTPGFDSETNEAFKPTTAEQIEVGVKYQNTHQNMMITAAYFDLAKENVVVNTADFAKKTQTGEIVSRGIEVELNAQPTTQLDITANYTYLDMEITKNPLNVSLIGNRPVWVADQTASLWANYHIDNATISGLMLSAGVRYTGESYLDAANSDTLPSYTLYDIAARYEINDLTQLTISVNNLTDERYVGACYDANGCWMGAERTMEAGVKFSF</sequence>
<dbReference type="PANTHER" id="PTHR32552">
    <property type="entry name" value="FERRICHROME IRON RECEPTOR-RELATED"/>
    <property type="match status" value="1"/>
</dbReference>
<dbReference type="CDD" id="cd01347">
    <property type="entry name" value="ligand_gated_channel"/>
    <property type="match status" value="1"/>
</dbReference>
<dbReference type="RefSeq" id="WP_343817228.1">
    <property type="nucleotide sequence ID" value="NZ_BAAAFA010000006.1"/>
</dbReference>
<comment type="subcellular location">
    <subcellularLocation>
        <location evidence="1 14">Cell outer membrane</location>
        <topology evidence="1 14">Multi-pass membrane protein</topology>
    </subcellularLocation>
</comment>
<evidence type="ECO:0000256" key="1">
    <source>
        <dbReference type="ARBA" id="ARBA00004571"/>
    </source>
</evidence>
<evidence type="ECO:0000256" key="8">
    <source>
        <dbReference type="ARBA" id="ARBA00023004"/>
    </source>
</evidence>
<accession>A0ABP3WJM8</accession>
<dbReference type="Proteomes" id="UP001500021">
    <property type="component" value="Unassembled WGS sequence"/>
</dbReference>
<evidence type="ECO:0000256" key="12">
    <source>
        <dbReference type="ARBA" id="ARBA00023170"/>
    </source>
</evidence>
<evidence type="ECO:0000256" key="5">
    <source>
        <dbReference type="ARBA" id="ARBA00022496"/>
    </source>
</evidence>
<keyword evidence="5" id="KW-0410">Iron transport</keyword>
<keyword evidence="12 18" id="KW-0675">Receptor</keyword>
<evidence type="ECO:0000256" key="15">
    <source>
        <dbReference type="RuleBase" id="RU003357"/>
    </source>
</evidence>
<keyword evidence="9" id="KW-0406">Ion transport</keyword>
<reference evidence="19" key="1">
    <citation type="journal article" date="2019" name="Int. J. Syst. Evol. Microbiol.">
        <title>The Global Catalogue of Microorganisms (GCM) 10K type strain sequencing project: providing services to taxonomists for standard genome sequencing and annotation.</title>
        <authorList>
            <consortium name="The Broad Institute Genomics Platform"/>
            <consortium name="The Broad Institute Genome Sequencing Center for Infectious Disease"/>
            <person name="Wu L."/>
            <person name="Ma J."/>
        </authorList>
    </citation>
    <scope>NUCLEOTIDE SEQUENCE [LARGE SCALE GENOMIC DNA]</scope>
    <source>
        <strain evidence="19">JCM 15608</strain>
    </source>
</reference>
<evidence type="ECO:0000259" key="17">
    <source>
        <dbReference type="Pfam" id="PF07715"/>
    </source>
</evidence>
<dbReference type="Gene3D" id="2.40.170.20">
    <property type="entry name" value="TonB-dependent receptor, beta-barrel domain"/>
    <property type="match status" value="1"/>
</dbReference>
<feature type="domain" description="TonB-dependent receptor-like beta-barrel" evidence="16">
    <location>
        <begin position="242"/>
        <end position="676"/>
    </location>
</feature>
<evidence type="ECO:0000256" key="7">
    <source>
        <dbReference type="ARBA" id="ARBA00022729"/>
    </source>
</evidence>
<dbReference type="PROSITE" id="PS51257">
    <property type="entry name" value="PROKAR_LIPOPROTEIN"/>
    <property type="match status" value="1"/>
</dbReference>
<keyword evidence="7" id="KW-0732">Signal</keyword>
<evidence type="ECO:0000313" key="18">
    <source>
        <dbReference type="EMBL" id="GAA0817490.1"/>
    </source>
</evidence>
<dbReference type="PANTHER" id="PTHR32552:SF68">
    <property type="entry name" value="FERRICHROME OUTER MEMBRANE TRANSPORTER_PHAGE RECEPTOR"/>
    <property type="match status" value="1"/>
</dbReference>
<evidence type="ECO:0000256" key="14">
    <source>
        <dbReference type="PROSITE-ProRule" id="PRU01360"/>
    </source>
</evidence>
<dbReference type="EMBL" id="BAAAFA010000006">
    <property type="protein sequence ID" value="GAA0817490.1"/>
    <property type="molecule type" value="Genomic_DNA"/>
</dbReference>
<keyword evidence="3 14" id="KW-0813">Transport</keyword>
<dbReference type="PROSITE" id="PS52016">
    <property type="entry name" value="TONB_DEPENDENT_REC_3"/>
    <property type="match status" value="1"/>
</dbReference>
<evidence type="ECO:0000256" key="2">
    <source>
        <dbReference type="ARBA" id="ARBA00009810"/>
    </source>
</evidence>
<dbReference type="InterPro" id="IPR012910">
    <property type="entry name" value="Plug_dom"/>
</dbReference>
<gene>
    <name evidence="18" type="ORF">GCM10009111_18780</name>
</gene>
<protein>
    <submittedName>
        <fullName evidence="18">TonB-dependent siderophore receptor</fullName>
    </submittedName>
</protein>
<comment type="caution">
    <text evidence="18">The sequence shown here is derived from an EMBL/GenBank/DDBJ whole genome shotgun (WGS) entry which is preliminary data.</text>
</comment>
<keyword evidence="13 14" id="KW-0998">Cell outer membrane</keyword>
<evidence type="ECO:0000256" key="10">
    <source>
        <dbReference type="ARBA" id="ARBA00023077"/>
    </source>
</evidence>
<keyword evidence="11 14" id="KW-0472">Membrane</keyword>
<evidence type="ECO:0000256" key="9">
    <source>
        <dbReference type="ARBA" id="ARBA00023065"/>
    </source>
</evidence>
<keyword evidence="6 14" id="KW-0812">Transmembrane</keyword>
<evidence type="ECO:0000256" key="13">
    <source>
        <dbReference type="ARBA" id="ARBA00023237"/>
    </source>
</evidence>
<dbReference type="SUPFAM" id="SSF56935">
    <property type="entry name" value="Porins"/>
    <property type="match status" value="1"/>
</dbReference>
<proteinExistence type="inferred from homology"/>
<dbReference type="InterPro" id="IPR039426">
    <property type="entry name" value="TonB-dep_rcpt-like"/>
</dbReference>
<evidence type="ECO:0000313" key="19">
    <source>
        <dbReference type="Proteomes" id="UP001500021"/>
    </source>
</evidence>
<dbReference type="Pfam" id="PF00593">
    <property type="entry name" value="TonB_dep_Rec_b-barrel"/>
    <property type="match status" value="1"/>
</dbReference>
<evidence type="ECO:0000259" key="16">
    <source>
        <dbReference type="Pfam" id="PF00593"/>
    </source>
</evidence>
<evidence type="ECO:0000256" key="6">
    <source>
        <dbReference type="ARBA" id="ARBA00022692"/>
    </source>
</evidence>
<evidence type="ECO:0000256" key="3">
    <source>
        <dbReference type="ARBA" id="ARBA00022448"/>
    </source>
</evidence>